<evidence type="ECO:0000313" key="2">
    <source>
        <dbReference type="Proteomes" id="UP000023430"/>
    </source>
</evidence>
<gene>
    <name evidence="1" type="ORF">RISW2_03130</name>
</gene>
<accession>X7F128</accession>
<dbReference type="AlphaFoldDB" id="X7F128"/>
<dbReference type="eggNOG" id="ENOG50338IH">
    <property type="taxonomic scope" value="Bacteria"/>
</dbReference>
<evidence type="ECO:0000313" key="1">
    <source>
        <dbReference type="EMBL" id="ETX26448.1"/>
    </source>
</evidence>
<name>X7F128_9RHOB</name>
<keyword evidence="2" id="KW-1185">Reference proteome</keyword>
<proteinExistence type="predicted"/>
<dbReference type="Proteomes" id="UP000023430">
    <property type="component" value="Unassembled WGS sequence"/>
</dbReference>
<organism evidence="1 2">
    <name type="scientific">Roseivivax isoporae LMG 25204</name>
    <dbReference type="NCBI Taxonomy" id="1449351"/>
    <lineage>
        <taxon>Bacteria</taxon>
        <taxon>Pseudomonadati</taxon>
        <taxon>Pseudomonadota</taxon>
        <taxon>Alphaproteobacteria</taxon>
        <taxon>Rhodobacterales</taxon>
        <taxon>Roseobacteraceae</taxon>
        <taxon>Roseivivax</taxon>
    </lineage>
</organism>
<protein>
    <submittedName>
        <fullName evidence="1">Uncharacterized protein</fullName>
    </submittedName>
</protein>
<comment type="caution">
    <text evidence="1">The sequence shown here is derived from an EMBL/GenBank/DDBJ whole genome shotgun (WGS) entry which is preliminary data.</text>
</comment>
<reference evidence="1 2" key="1">
    <citation type="submission" date="2014-01" db="EMBL/GenBank/DDBJ databases">
        <title>Roseivivax isoporae LMG 25204 Genome Sequencing.</title>
        <authorList>
            <person name="Lai Q."/>
            <person name="Li G."/>
            <person name="Shao Z."/>
        </authorList>
    </citation>
    <scope>NUCLEOTIDE SEQUENCE [LARGE SCALE GENOMIC DNA]</scope>
    <source>
        <strain evidence="1 2">LMG 25204</strain>
    </source>
</reference>
<dbReference type="EMBL" id="JAME01000123">
    <property type="protein sequence ID" value="ETX26448.1"/>
    <property type="molecule type" value="Genomic_DNA"/>
</dbReference>
<sequence length="132" mass="14602">MVKNTDVGAAESEPSKAQKRDILQLLQDCYDVEAGRYNGADTDDVIAETLGVRPAWVSALREEFFGPDGGNEDMQGLLEELVSFRQQLAEVRQRLADHASRVAELDQGAKEHEARLKRIIGALSPRIVKRVG</sequence>